<dbReference type="RefSeq" id="YP_009778091.1">
    <property type="nucleotide sequence ID" value="NC_047710.1"/>
</dbReference>
<accession>A0A6S4PFW4</accession>
<dbReference type="EMBL" id="AP013539">
    <property type="protein sequence ID" value="BAQ94033.1"/>
    <property type="molecule type" value="Genomic_DNA"/>
</dbReference>
<sequence>MPAVTQRIGNYLGGVSQQSDNKKLPGQVRECYNGFPDATYGLTKRPGFEHIVNLGTGTTYDDGKWFYIRRDDAEEYIGVIKGTDIDIWNAVSGVAATVSFTDGTGYLSGTKDDYKIITIQDTSIIVNGSKTVAADTAVSDSNYDPDRSASIILKTVVASETYTVDITIGGSTQTATFTTSSSSSADTILNDLKSDIEAMTGSHAGITVTKLANELELQHTADMDVHAEGGIDNLALVAIKEVAVSTSDLPVQSRHGRLFQIKLTAGNDSDFWVKFVANDGVSGEGYYEETIDPTVSVGLDNSTMPHELVNTALNTFIFRQIDYTDRLVGDLTTNSNPSFVGSKIASAFFHNNRLGFISDDNVILSRSGDFYNFFFSTAQTIVDSDPVDISCSSVRPTSLHSVLPTAQGVVLFSENQQFIMFSDTGVLTPSLTTIRTLSNYQTDKNIEPVEVGTNISFVSKTPGYSRIFSMVTRGQQENPQVLDISRVVKEWISPDIDSMIASPQNSMIAASGQSLNEVFIYRYYNDGEKNLMEAWVSWLMPGNVQFLATNSDEMYAVTKQASQFTLVKAALSQSPEQAIIVNNKGEKVNPCVDLYKNIASSAVVYDSTNRRTKCYIPYNDVSGLTPIIVIKGNTSTGDFVESGFTITPERGSDTNGPNSPATETFFIIPSKNLTASGEGALNVAGDVIVGYKYNFDVELPRTYFRPESNQTDFTANLTISRMKFAVGLSGNMSFKLKQVGRLPYSRTFTGDGSTTTFTFSEHDLEFENRSDVKVTVNGAPETAFSFTNDTTIVFTTAPANNAEIIFFVEEWFDVQPVIEANTYLANDVPLDNDTVFTLPIHQRTENFSLKLFNNSPFPIAVNSMMWEGRYTPRYYKRIS</sequence>
<proteinExistence type="predicted"/>
<dbReference type="InterPro" id="IPR058003">
    <property type="entry name" value="Phage_gp12"/>
</dbReference>
<evidence type="ECO:0000313" key="2">
    <source>
        <dbReference type="Proteomes" id="UP000505087"/>
    </source>
</evidence>
<protein>
    <submittedName>
        <fullName evidence="1">Tail tubular protein B</fullName>
    </submittedName>
</protein>
<name>A0A6S4PFW4_9CAUD</name>
<evidence type="ECO:0000313" key="1">
    <source>
        <dbReference type="EMBL" id="BAQ94033.1"/>
    </source>
</evidence>
<dbReference type="GeneID" id="55412159"/>
<organism evidence="1 2">
    <name type="scientific">uncultured phage_MedDCM-OCT-S28-C3</name>
    <dbReference type="NCBI Taxonomy" id="2740802"/>
    <lineage>
        <taxon>Viruses</taxon>
        <taxon>Duplodnaviria</taxon>
        <taxon>Heunggongvirae</taxon>
        <taxon>Uroviricota</taxon>
        <taxon>Caudoviricetes</taxon>
        <taxon>Autographivirales</taxon>
        <taxon>Pedosvirus</taxon>
        <taxon>Pedosvirus S28C3</taxon>
    </lineage>
</organism>
<dbReference type="Pfam" id="PF25675">
    <property type="entry name" value="Phage_nozzle"/>
    <property type="match status" value="2"/>
</dbReference>
<dbReference type="Proteomes" id="UP000505087">
    <property type="component" value="Segment"/>
</dbReference>
<keyword evidence="2" id="KW-1185">Reference proteome</keyword>
<dbReference type="KEGG" id="vg:55412159"/>
<reference evidence="1 2" key="1">
    <citation type="journal article" date="2013" name="PLoS Genet.">
        <title>Expanding the Marine Virosphere Using Metagenomics.</title>
        <authorList>
            <person name="Mizuno C.M."/>
            <person name="Rodriguez-Valera F."/>
            <person name="Kimes N.E."/>
            <person name="Ghai R."/>
        </authorList>
    </citation>
    <scope>NUCLEOTIDE SEQUENCE [LARGE SCALE GENOMIC DNA]</scope>
    <source>
        <strain evidence="1">UvMED-CGR-U-MedDCM-OCT-S28-C3</strain>
    </source>
</reference>